<dbReference type="Pfam" id="PF09346">
    <property type="entry name" value="SMI1_KNR4"/>
    <property type="match status" value="1"/>
</dbReference>
<reference evidence="2 3" key="1">
    <citation type="journal article" date="2020" name="Front. Plant Sci.">
        <title>Isolation of Rhizosphere Bacteria That Improve Quality and Water Stress Tolerance in Greenhouse Ornamentals.</title>
        <authorList>
            <person name="Nordstedt N.P."/>
            <person name="Jones M.L."/>
        </authorList>
    </citation>
    <scope>NUCLEOTIDE SEQUENCE [LARGE SCALE GENOMIC DNA]</scope>
    <source>
        <strain evidence="2 3">C7D2</strain>
    </source>
</reference>
<dbReference type="InterPro" id="IPR018958">
    <property type="entry name" value="Knr4/Smi1-like_dom"/>
</dbReference>
<dbReference type="SUPFAM" id="SSF160631">
    <property type="entry name" value="SMI1/KNR4-like"/>
    <property type="match status" value="1"/>
</dbReference>
<dbReference type="SMART" id="SM00860">
    <property type="entry name" value="SMI1_KNR4"/>
    <property type="match status" value="1"/>
</dbReference>
<evidence type="ECO:0000313" key="3">
    <source>
        <dbReference type="Proteomes" id="UP000536720"/>
    </source>
</evidence>
<dbReference type="InterPro" id="IPR037883">
    <property type="entry name" value="Knr4/Smi1-like_sf"/>
</dbReference>
<gene>
    <name evidence="2" type="ORF">HNO91_14550</name>
</gene>
<evidence type="ECO:0000313" key="2">
    <source>
        <dbReference type="EMBL" id="NUT87652.1"/>
    </source>
</evidence>
<dbReference type="AlphaFoldDB" id="A0A7Y5Z6U1"/>
<sequence>MTEYRGLILERTRAGATDSAIAQLETSLGARLPEDYRQFLKTCNGAYVEYDVVATLANGDEELLSFSLYGLDPDKEYESNPFELEQLRAEPGFPATGLLPIGRDGGASLLLLDLREGRQDVAAMVAGLPAWTGRRQQGDEYVVLASSFTGYLDSLHLSHERIEEHIEHFIISPDSIEATLEWLDKGSPGWRERYRAQWNARVVDRPI</sequence>
<dbReference type="Gene3D" id="3.40.1580.10">
    <property type="entry name" value="SMI1/KNR4-like"/>
    <property type="match status" value="1"/>
</dbReference>
<proteinExistence type="predicted"/>
<name>A0A7Y5Z6U1_9PSED</name>
<feature type="domain" description="Knr4/Smi1-like" evidence="1">
    <location>
        <begin position="15"/>
        <end position="154"/>
    </location>
</feature>
<comment type="caution">
    <text evidence="2">The sequence shown here is derived from an EMBL/GenBank/DDBJ whole genome shotgun (WGS) entry which is preliminary data.</text>
</comment>
<organism evidence="2 3">
    <name type="scientific">Pseudomonas corrugata</name>
    <dbReference type="NCBI Taxonomy" id="47879"/>
    <lineage>
        <taxon>Bacteria</taxon>
        <taxon>Pseudomonadati</taxon>
        <taxon>Pseudomonadota</taxon>
        <taxon>Gammaproteobacteria</taxon>
        <taxon>Pseudomonadales</taxon>
        <taxon>Pseudomonadaceae</taxon>
        <taxon>Pseudomonas</taxon>
    </lineage>
</organism>
<dbReference type="EMBL" id="JABFMR010000011">
    <property type="protein sequence ID" value="NUT87652.1"/>
    <property type="molecule type" value="Genomic_DNA"/>
</dbReference>
<accession>A0A7Y5Z6U1</accession>
<evidence type="ECO:0000259" key="1">
    <source>
        <dbReference type="SMART" id="SM00860"/>
    </source>
</evidence>
<dbReference type="Proteomes" id="UP000536720">
    <property type="component" value="Unassembled WGS sequence"/>
</dbReference>
<protein>
    <submittedName>
        <fullName evidence="2">SMI1/KNR4 family protein</fullName>
    </submittedName>
</protein>
<dbReference type="RefSeq" id="WP_139650398.1">
    <property type="nucleotide sequence ID" value="NZ_JABFMO010000033.1"/>
</dbReference>